<comment type="similarity">
    <text evidence="1">Belongs to the ABC transporter superfamily.</text>
</comment>
<dbReference type="Pfam" id="PF00005">
    <property type="entry name" value="ABC_tran"/>
    <property type="match status" value="1"/>
</dbReference>
<keyword evidence="7" id="KW-1185">Reference proteome</keyword>
<keyword evidence="2" id="KW-0813">Transport</keyword>
<dbReference type="InterPro" id="IPR050319">
    <property type="entry name" value="ABC_transp_ATP-bind"/>
</dbReference>
<evidence type="ECO:0000256" key="2">
    <source>
        <dbReference type="ARBA" id="ARBA00022448"/>
    </source>
</evidence>
<dbReference type="CDD" id="cd03257">
    <property type="entry name" value="ABC_NikE_OppD_transporters"/>
    <property type="match status" value="1"/>
</dbReference>
<dbReference type="InterPro" id="IPR003593">
    <property type="entry name" value="AAA+_ATPase"/>
</dbReference>
<evidence type="ECO:0000259" key="5">
    <source>
        <dbReference type="PROSITE" id="PS50893"/>
    </source>
</evidence>
<dbReference type="GO" id="GO:0005524">
    <property type="term" value="F:ATP binding"/>
    <property type="evidence" value="ECO:0007669"/>
    <property type="project" value="UniProtKB-KW"/>
</dbReference>
<dbReference type="PANTHER" id="PTHR43776">
    <property type="entry name" value="TRANSPORT ATP-BINDING PROTEIN"/>
    <property type="match status" value="1"/>
</dbReference>
<dbReference type="PROSITE" id="PS50893">
    <property type="entry name" value="ABC_TRANSPORTER_2"/>
    <property type="match status" value="1"/>
</dbReference>
<name>A0A841KQU1_9FIRM</name>
<dbReference type="SMART" id="SM00382">
    <property type="entry name" value="AAA"/>
    <property type="match status" value="1"/>
</dbReference>
<dbReference type="SUPFAM" id="SSF52540">
    <property type="entry name" value="P-loop containing nucleoside triphosphate hydrolases"/>
    <property type="match status" value="1"/>
</dbReference>
<protein>
    <submittedName>
        <fullName evidence="6">Peptide/nickel transport system ATP-binding protein/oligopeptide transport system ATP-binding protein</fullName>
    </submittedName>
</protein>
<evidence type="ECO:0000313" key="7">
    <source>
        <dbReference type="Proteomes" id="UP000579281"/>
    </source>
</evidence>
<dbReference type="EMBL" id="JACHEN010000010">
    <property type="protein sequence ID" value="MBB6215783.1"/>
    <property type="molecule type" value="Genomic_DNA"/>
</dbReference>
<sequence>MSMQNPIGCKDDIQKALLEVESLSKHYVVKKNLFSPKTVIRAVDHISFDIYEGEALGLIGESGSGKTTTGELILRLISADAGRVLFQGEDILQMGEDTIRKKRKDIQIIFQQAQETLDPKATIAELIAVPLRIHRIVPASEIESEVDRLLNMVGLTGKDKHKFTYQLSGGQRQRIGIARAIASRPKLVVCDEPVSALDVSVQGQILNLLIDLKKELSLTYLFISHDLKVVQHICDHIAVMYKGKILEMGEKNQIMANPTHDYTKQLITSMI</sequence>
<accession>A0A841KQU1</accession>
<keyword evidence="3" id="KW-0547">Nucleotide-binding</keyword>
<dbReference type="Proteomes" id="UP000579281">
    <property type="component" value="Unassembled WGS sequence"/>
</dbReference>
<dbReference type="InterPro" id="IPR017871">
    <property type="entry name" value="ABC_transporter-like_CS"/>
</dbReference>
<keyword evidence="4 6" id="KW-0067">ATP-binding</keyword>
<dbReference type="PANTHER" id="PTHR43776:SF7">
    <property type="entry name" value="D,D-DIPEPTIDE TRANSPORT ATP-BINDING PROTEIN DDPF-RELATED"/>
    <property type="match status" value="1"/>
</dbReference>
<comment type="caution">
    <text evidence="6">The sequence shown here is derived from an EMBL/GenBank/DDBJ whole genome shotgun (WGS) entry which is preliminary data.</text>
</comment>
<gene>
    <name evidence="6" type="ORF">HNQ80_001874</name>
</gene>
<feature type="domain" description="ABC transporter" evidence="5">
    <location>
        <begin position="18"/>
        <end position="267"/>
    </location>
</feature>
<dbReference type="InterPro" id="IPR003439">
    <property type="entry name" value="ABC_transporter-like_ATP-bd"/>
</dbReference>
<evidence type="ECO:0000313" key="6">
    <source>
        <dbReference type="EMBL" id="MBB6215783.1"/>
    </source>
</evidence>
<evidence type="ECO:0000256" key="4">
    <source>
        <dbReference type="ARBA" id="ARBA00022840"/>
    </source>
</evidence>
<proteinExistence type="inferred from homology"/>
<dbReference type="PROSITE" id="PS00211">
    <property type="entry name" value="ABC_TRANSPORTER_1"/>
    <property type="match status" value="1"/>
</dbReference>
<dbReference type="GO" id="GO:0055085">
    <property type="term" value="P:transmembrane transport"/>
    <property type="evidence" value="ECO:0007669"/>
    <property type="project" value="UniProtKB-ARBA"/>
</dbReference>
<evidence type="ECO:0000256" key="1">
    <source>
        <dbReference type="ARBA" id="ARBA00005417"/>
    </source>
</evidence>
<dbReference type="InterPro" id="IPR027417">
    <property type="entry name" value="P-loop_NTPase"/>
</dbReference>
<dbReference type="GO" id="GO:0016887">
    <property type="term" value="F:ATP hydrolysis activity"/>
    <property type="evidence" value="ECO:0007669"/>
    <property type="project" value="InterPro"/>
</dbReference>
<dbReference type="AlphaFoldDB" id="A0A841KQU1"/>
<reference evidence="6 7" key="1">
    <citation type="submission" date="2020-08" db="EMBL/GenBank/DDBJ databases">
        <title>Genomic Encyclopedia of Type Strains, Phase IV (KMG-IV): sequencing the most valuable type-strain genomes for metagenomic binning, comparative biology and taxonomic classification.</title>
        <authorList>
            <person name="Goeker M."/>
        </authorList>
    </citation>
    <scope>NUCLEOTIDE SEQUENCE [LARGE SCALE GENOMIC DNA]</scope>
    <source>
        <strain evidence="6 7">DSM 103526</strain>
    </source>
</reference>
<dbReference type="Gene3D" id="3.40.50.300">
    <property type="entry name" value="P-loop containing nucleotide triphosphate hydrolases"/>
    <property type="match status" value="1"/>
</dbReference>
<organism evidence="6 7">
    <name type="scientific">Anaerosolibacter carboniphilus</name>
    <dbReference type="NCBI Taxonomy" id="1417629"/>
    <lineage>
        <taxon>Bacteria</taxon>
        <taxon>Bacillati</taxon>
        <taxon>Bacillota</taxon>
        <taxon>Clostridia</taxon>
        <taxon>Peptostreptococcales</taxon>
        <taxon>Thermotaleaceae</taxon>
        <taxon>Anaerosolibacter</taxon>
    </lineage>
</organism>
<evidence type="ECO:0000256" key="3">
    <source>
        <dbReference type="ARBA" id="ARBA00022741"/>
    </source>
</evidence>